<dbReference type="InterPro" id="IPR023827">
    <property type="entry name" value="Peptidase_S8_Asp-AS"/>
</dbReference>
<dbReference type="PANTHER" id="PTHR43806:SF11">
    <property type="entry name" value="CEREVISIN-RELATED"/>
    <property type="match status" value="1"/>
</dbReference>
<dbReference type="PRINTS" id="PR00723">
    <property type="entry name" value="SUBTILISIN"/>
</dbReference>
<feature type="domain" description="Peptidase S8/S53" evidence="8">
    <location>
        <begin position="77"/>
        <end position="389"/>
    </location>
</feature>
<dbReference type="InterPro" id="IPR023828">
    <property type="entry name" value="Peptidase_S8_Ser-AS"/>
</dbReference>
<evidence type="ECO:0000256" key="4">
    <source>
        <dbReference type="ARBA" id="ARBA00022825"/>
    </source>
</evidence>
<feature type="active site" description="Charge relay system" evidence="5">
    <location>
        <position position="374"/>
    </location>
</feature>
<name>A0ABX4MHS9_9ACTO</name>
<comment type="caution">
    <text evidence="9">The sequence shown here is derived from an EMBL/GenBank/DDBJ whole genome shotgun (WGS) entry which is preliminary data.</text>
</comment>
<dbReference type="InterPro" id="IPR015500">
    <property type="entry name" value="Peptidase_S8_subtilisin-rel"/>
</dbReference>
<evidence type="ECO:0000256" key="2">
    <source>
        <dbReference type="ARBA" id="ARBA00022670"/>
    </source>
</evidence>
<evidence type="ECO:0000256" key="5">
    <source>
        <dbReference type="PROSITE-ProRule" id="PRU01240"/>
    </source>
</evidence>
<dbReference type="InterPro" id="IPR050131">
    <property type="entry name" value="Peptidase_S8_subtilisin-like"/>
</dbReference>
<feature type="active site" description="Charge relay system" evidence="5">
    <location>
        <position position="129"/>
    </location>
</feature>
<dbReference type="InterPro" id="IPR036852">
    <property type="entry name" value="Peptidase_S8/S53_dom_sf"/>
</dbReference>
<evidence type="ECO:0000256" key="7">
    <source>
        <dbReference type="SAM" id="MobiDB-lite"/>
    </source>
</evidence>
<dbReference type="Pfam" id="PF00082">
    <property type="entry name" value="Peptidase_S8"/>
    <property type="match status" value="1"/>
</dbReference>
<dbReference type="EMBL" id="MTPX02000007">
    <property type="protein sequence ID" value="PHP53739.1"/>
    <property type="molecule type" value="Genomic_DNA"/>
</dbReference>
<dbReference type="InterPro" id="IPR022398">
    <property type="entry name" value="Peptidase_S8_His-AS"/>
</dbReference>
<keyword evidence="2 5" id="KW-0645">Protease</keyword>
<reference evidence="9 10" key="1">
    <citation type="submission" date="2017-10" db="EMBL/GenBank/DDBJ databases">
        <title>Draft genome sequence of cellulolytic Actinomyces sp CtC72 isolated from cattle rumen fluid.</title>
        <authorList>
            <person name="Joshi A.J."/>
            <person name="Vasudevan G."/>
            <person name="Lanjekar V.B."/>
            <person name="Hivarkar S."/>
            <person name="Engineer A."/>
            <person name="Pore S.D."/>
            <person name="Dhakephalkar P.K."/>
            <person name="Dagar S."/>
        </authorList>
    </citation>
    <scope>NUCLEOTIDE SEQUENCE [LARGE SCALE GENOMIC DNA]</scope>
    <source>
        <strain evidence="10">CtC72</strain>
    </source>
</reference>
<protein>
    <submittedName>
        <fullName evidence="9">Peptidase S8</fullName>
    </submittedName>
</protein>
<dbReference type="PANTHER" id="PTHR43806">
    <property type="entry name" value="PEPTIDASE S8"/>
    <property type="match status" value="1"/>
</dbReference>
<keyword evidence="3 5" id="KW-0378">Hydrolase</keyword>
<evidence type="ECO:0000313" key="10">
    <source>
        <dbReference type="Proteomes" id="UP000194577"/>
    </source>
</evidence>
<comment type="similarity">
    <text evidence="1 5 6">Belongs to the peptidase S8 family.</text>
</comment>
<feature type="active site" description="Charge relay system" evidence="5">
    <location>
        <position position="85"/>
    </location>
</feature>
<gene>
    <name evidence="9" type="ORF">BW737_000760</name>
</gene>
<accession>A0ABX4MHS9</accession>
<dbReference type="PROSITE" id="PS00138">
    <property type="entry name" value="SUBTILASE_SER"/>
    <property type="match status" value="1"/>
</dbReference>
<dbReference type="Proteomes" id="UP000194577">
    <property type="component" value="Unassembled WGS sequence"/>
</dbReference>
<organism evidence="9 10">
    <name type="scientific">Actinomyces ruminis</name>
    <dbReference type="NCBI Taxonomy" id="1937003"/>
    <lineage>
        <taxon>Bacteria</taxon>
        <taxon>Bacillati</taxon>
        <taxon>Actinomycetota</taxon>
        <taxon>Actinomycetes</taxon>
        <taxon>Actinomycetales</taxon>
        <taxon>Actinomycetaceae</taxon>
        <taxon>Actinomyces</taxon>
    </lineage>
</organism>
<feature type="region of interest" description="Disordered" evidence="7">
    <location>
        <begin position="1"/>
        <end position="25"/>
    </location>
</feature>
<evidence type="ECO:0000256" key="1">
    <source>
        <dbReference type="ARBA" id="ARBA00011073"/>
    </source>
</evidence>
<sequence length="443" mass="45584">MKRSPDGDGQFTAAAVAPEAPVGRQPHVRRDLARVGAGNYAARLGHAADRIPACGAAGIPAVVPELERTRHPALGRAGVSVGIIDTGVDATHPELAAAYNTEDSRSFLPDQACSMDPDCADPGVDPLGHGTGVAGIIAAARDGRGIGGAAPGVDLVSLKAGDATGSFSTEAVSQAIRYGADTELDILVMAFTTDPWFRYCTDAPGDTAEERAQQAADLEEIESALDYAAAHGTILIAAAGNEGFDLDHGTADWFSSGYSGQGPREVNDSCVTMPAQSDAVITVGAANATGERASYANIGQAVDIVAPGGEPLWYDEDGVPHGQDTAILTTVPQGLLRDAGVLAEDGSSTSPEVIAECDQRTDTCRYYWYVCGTSYAAPQVAAAAAILIARGTPASRAGNKLLALASPIGCPAQDSELLCQDRAAGGNTWYGSGTLRLGRFARW</sequence>
<evidence type="ECO:0000256" key="3">
    <source>
        <dbReference type="ARBA" id="ARBA00022801"/>
    </source>
</evidence>
<dbReference type="PROSITE" id="PS00136">
    <property type="entry name" value="SUBTILASE_ASP"/>
    <property type="match status" value="1"/>
</dbReference>
<dbReference type="InterPro" id="IPR000209">
    <property type="entry name" value="Peptidase_S8/S53_dom"/>
</dbReference>
<keyword evidence="10" id="KW-1185">Reference proteome</keyword>
<evidence type="ECO:0000259" key="8">
    <source>
        <dbReference type="Pfam" id="PF00082"/>
    </source>
</evidence>
<keyword evidence="4 5" id="KW-0720">Serine protease</keyword>
<evidence type="ECO:0000313" key="9">
    <source>
        <dbReference type="EMBL" id="PHP53739.1"/>
    </source>
</evidence>
<evidence type="ECO:0000256" key="6">
    <source>
        <dbReference type="RuleBase" id="RU003355"/>
    </source>
</evidence>
<dbReference type="SUPFAM" id="SSF52743">
    <property type="entry name" value="Subtilisin-like"/>
    <property type="match status" value="1"/>
</dbReference>
<dbReference type="PROSITE" id="PS00137">
    <property type="entry name" value="SUBTILASE_HIS"/>
    <property type="match status" value="1"/>
</dbReference>
<proteinExistence type="inferred from homology"/>
<dbReference type="PROSITE" id="PS51892">
    <property type="entry name" value="SUBTILASE"/>
    <property type="match status" value="1"/>
</dbReference>
<dbReference type="Gene3D" id="3.40.50.200">
    <property type="entry name" value="Peptidase S8/S53 domain"/>
    <property type="match status" value="1"/>
</dbReference>